<dbReference type="SUPFAM" id="SSF55469">
    <property type="entry name" value="FMN-dependent nitroreductase-like"/>
    <property type="match status" value="1"/>
</dbReference>
<keyword evidence="6" id="KW-0560">Oxidoreductase</keyword>
<keyword evidence="5" id="KW-0521">NADP</keyword>
<feature type="domain" description="Nitroreductase" evidence="7">
    <location>
        <begin position="26"/>
        <end position="218"/>
    </location>
</feature>
<evidence type="ECO:0000256" key="6">
    <source>
        <dbReference type="ARBA" id="ARBA00023002"/>
    </source>
</evidence>
<comment type="similarity">
    <text evidence="2">Belongs to the nitroreductase family.</text>
</comment>
<evidence type="ECO:0000256" key="4">
    <source>
        <dbReference type="ARBA" id="ARBA00022643"/>
    </source>
</evidence>
<proteinExistence type="inferred from homology"/>
<dbReference type="GO" id="GO:0016491">
    <property type="term" value="F:oxidoreductase activity"/>
    <property type="evidence" value="ECO:0007669"/>
    <property type="project" value="UniProtKB-KW"/>
</dbReference>
<dbReference type="AlphaFoldDB" id="A0A1H2QE84"/>
<gene>
    <name evidence="8" type="ORF">SAMN05444336_10128</name>
</gene>
<keyword evidence="9" id="KW-1185">Reference proteome</keyword>
<evidence type="ECO:0000259" key="7">
    <source>
        <dbReference type="Pfam" id="PF00881"/>
    </source>
</evidence>
<keyword evidence="3" id="KW-0285">Flavoprotein</keyword>
<dbReference type="InterPro" id="IPR029479">
    <property type="entry name" value="Nitroreductase"/>
</dbReference>
<evidence type="ECO:0000256" key="2">
    <source>
        <dbReference type="ARBA" id="ARBA00007118"/>
    </source>
</evidence>
<dbReference type="PANTHER" id="PTHR43673:SF2">
    <property type="entry name" value="NITROREDUCTASE"/>
    <property type="match status" value="1"/>
</dbReference>
<dbReference type="STRING" id="356660.SAMN05444336_10128"/>
<protein>
    <recommendedName>
        <fullName evidence="7">Nitroreductase domain-containing protein</fullName>
    </recommendedName>
</protein>
<dbReference type="EMBL" id="FNMZ01000001">
    <property type="protein sequence ID" value="SDW05466.1"/>
    <property type="molecule type" value="Genomic_DNA"/>
</dbReference>
<evidence type="ECO:0000313" key="9">
    <source>
        <dbReference type="Proteomes" id="UP000199118"/>
    </source>
</evidence>
<keyword evidence="4" id="KW-0288">FMN</keyword>
<dbReference type="CDD" id="cd02149">
    <property type="entry name" value="NfsB-like"/>
    <property type="match status" value="1"/>
</dbReference>
<dbReference type="Pfam" id="PF00881">
    <property type="entry name" value="Nitroreductase"/>
    <property type="match status" value="1"/>
</dbReference>
<dbReference type="Proteomes" id="UP000199118">
    <property type="component" value="Unassembled WGS sequence"/>
</dbReference>
<dbReference type="Gene3D" id="3.40.109.10">
    <property type="entry name" value="NADH Oxidase"/>
    <property type="match status" value="1"/>
</dbReference>
<comment type="cofactor">
    <cofactor evidence="1">
        <name>FMN</name>
        <dbReference type="ChEBI" id="CHEBI:58210"/>
    </cofactor>
</comment>
<dbReference type="PANTHER" id="PTHR43673">
    <property type="entry name" value="NAD(P)H NITROREDUCTASE YDGI-RELATED"/>
    <property type="match status" value="1"/>
</dbReference>
<evidence type="ECO:0000256" key="5">
    <source>
        <dbReference type="ARBA" id="ARBA00022857"/>
    </source>
</evidence>
<organism evidence="8 9">
    <name type="scientific">Albimonas donghaensis</name>
    <dbReference type="NCBI Taxonomy" id="356660"/>
    <lineage>
        <taxon>Bacteria</taxon>
        <taxon>Pseudomonadati</taxon>
        <taxon>Pseudomonadota</taxon>
        <taxon>Alphaproteobacteria</taxon>
        <taxon>Rhodobacterales</taxon>
        <taxon>Paracoccaceae</taxon>
        <taxon>Albimonas</taxon>
    </lineage>
</organism>
<dbReference type="InterPro" id="IPR000415">
    <property type="entry name" value="Nitroreductase-like"/>
</dbReference>
<name>A0A1H2QE84_9RHOB</name>
<evidence type="ECO:0000256" key="1">
    <source>
        <dbReference type="ARBA" id="ARBA00001917"/>
    </source>
</evidence>
<dbReference type="OrthoDB" id="9809288at2"/>
<dbReference type="InterPro" id="IPR033878">
    <property type="entry name" value="NfsB-like"/>
</dbReference>
<dbReference type="RefSeq" id="WP_092679134.1">
    <property type="nucleotide sequence ID" value="NZ_FNMZ01000001.1"/>
</dbReference>
<evidence type="ECO:0000313" key="8">
    <source>
        <dbReference type="EMBL" id="SDW05466.1"/>
    </source>
</evidence>
<sequence>MNAIADITPDITPDIQARIIDAFNFRHATKVFDPERKVDARAFETILEAARLSPTSFGHEPFKVLVIQTPEKRELLRDFSWGANGMMSGTTGQLGTASHFGIILASTAETMTAGSDYLVDHYRTVKQLPEEVIEIFNGAYGRFQTTDHGITTDREIADWAGKQAYIVLANMMTTAALMGIDSCPIEGFDMALTTQTLGRDFGIDTGKWKPAVMCAFGYRAKDPEFPKTRRAMADTVSWF</sequence>
<accession>A0A1H2QE84</accession>
<reference evidence="8 9" key="1">
    <citation type="submission" date="2016-10" db="EMBL/GenBank/DDBJ databases">
        <authorList>
            <person name="de Groot N.N."/>
        </authorList>
    </citation>
    <scope>NUCLEOTIDE SEQUENCE [LARGE SCALE GENOMIC DNA]</scope>
    <source>
        <strain evidence="8 9">DSM 17890</strain>
    </source>
</reference>
<evidence type="ECO:0000256" key="3">
    <source>
        <dbReference type="ARBA" id="ARBA00022630"/>
    </source>
</evidence>